<dbReference type="FunCoup" id="A0A0D1XKI4">
    <property type="interactions" value="494"/>
</dbReference>
<proteinExistence type="predicted"/>
<feature type="repeat" description="TPR" evidence="3">
    <location>
        <begin position="986"/>
        <end position="1019"/>
    </location>
</feature>
<evidence type="ECO:0000256" key="4">
    <source>
        <dbReference type="SAM" id="MobiDB-lite"/>
    </source>
</evidence>
<dbReference type="GO" id="GO:0006401">
    <property type="term" value="P:RNA catabolic process"/>
    <property type="evidence" value="ECO:0007669"/>
    <property type="project" value="InterPro"/>
</dbReference>
<dbReference type="HOGENOM" id="CLU_001688_2_0_1"/>
<dbReference type="Proteomes" id="UP000053259">
    <property type="component" value="Unassembled WGS sequence"/>
</dbReference>
<dbReference type="Gene3D" id="1.25.40.10">
    <property type="entry name" value="Tetratricopeptide repeat domain"/>
    <property type="match status" value="5"/>
</dbReference>
<dbReference type="GO" id="GO:0055087">
    <property type="term" value="C:Ski complex"/>
    <property type="evidence" value="ECO:0007669"/>
    <property type="project" value="InterPro"/>
</dbReference>
<dbReference type="RefSeq" id="XP_016212710.1">
    <property type="nucleotide sequence ID" value="XM_016359461.1"/>
</dbReference>
<dbReference type="InterPro" id="IPR011990">
    <property type="entry name" value="TPR-like_helical_dom_sf"/>
</dbReference>
<evidence type="ECO:0000256" key="1">
    <source>
        <dbReference type="ARBA" id="ARBA00022737"/>
    </source>
</evidence>
<dbReference type="InParanoid" id="A0A0D1XKI4"/>
<feature type="repeat" description="TPR" evidence="3">
    <location>
        <begin position="645"/>
        <end position="678"/>
    </location>
</feature>
<sequence>MASTKAALKAAKAAIDAKDWDTAIAQAQTVLASDPKNYFAKLFLGRAYDKQGKVAESAKAYEDATELQPNDERAWIGLQSLYESQGGPGIDGYIWASWNLAKVYAAQDNKHKCQSVVDKLVGVGKNRGTRAQYKKALAIQLPTGPIYNFLEGRLPHPSHTYMRLAEVTEAEEKAIEKSEVETRRTRIGARKEQVIAEVKREIYAQSDLEELYQGVIDWTEDDGTRRKYEEKLLQRAYDTLLVLPEDQKPKKREEVLKQAHGMVIIKHACLLAWNIELEWTDVENISEMDSSTLYEYTNFFPESGLSKVLKGYLNSSISPFPNPPAQQQVAETGTDDDDDTGGGVSLMPTGAEEVLLSMADGLAEAKNSALAHRLVGQYYNHLEEYETSVDTLRAGLKVLANESKKSGLKLQNNADAMNTMLATALVHHQSPRFHSEARALFEDILARKPFFTEALIGVGLVLEEDEEYAEAIEYLSRALERDSTNARVGAELAWCRALNGDTEMGLAELKACLAMMKPDAKDMRAETLYRIGKCEWDLDPSRASRKDRKGPYAQFLASIKANVNYAPSYTMLGIYYSDYARDRKRARQCFQKAFELSASEIVAAERLARSFADQGDWDIVALIAQRVIDSGKTRPPPGSKKKGISWPYSALGVVQMNRLEYQAAIVSFLAALRIDPTAYHGYVGLGESYHNSGRYNSAARTFEYAEKLLADSGAASKSEEKWFTGYMLANVNRELGAYDKAIEGYKDVLDARKREFGVEIALLQTYLERAWRNIETGYFGGAIDSTELALKVAAGIAEYMPNAFNLWKAIADACAVFSVVQTGLDRMPKEEVRKLLVKSFEKDKYNFFAENDGVNLDLLDSIGKNDEHADSTTSNMSYCLTASILAQKRAIMCCAHDQHAQAVSWYNLGWAEFRAHACLDEPTQLKTTKSRSKYLKASMRCFKRAIELEAGNSEFWNALGVVTTKLNPKVAQHSFVRSLHLNERNVKAWTNLGVLYFLQNDFELAHTAFARAQSTDPDYAHAWVGEGLVALIWGKVHEALLHFKHAFEISDSGLVIVKKEFAAHTFDQLMTEPERLRGDTLQMIQPLFALQQLSVLNVGNQPYELLSALYNERVGRHVPAIDTLTQLCEKLEAEYERTESPSTLARFAQAKVDLARNHLAAHDYERSSEEANLALALTSEDDTVSPEMLGKIHLSAQLTLGLASYYLKDMDTALEAFRKALQNSKAEPDVVCMLAEVLWARGGDNERSVAKEQLFDTIERQPGHVNSVILLGAMSAVEEDMDTINAAREELETLRVTEGLSQHDLTRIERVLEAMAQICPKHHGNSELEMLNECQEMIMLYPWKATGWRRLALESEDAYAKEMALAVASNNVPPKGPLTSEELCEASAQAGTLGDAQRAIFMAPWKREGWEALLDGINVES</sequence>
<feature type="compositionally biased region" description="Polar residues" evidence="4">
    <location>
        <begin position="320"/>
        <end position="331"/>
    </location>
</feature>
<evidence type="ECO:0000256" key="2">
    <source>
        <dbReference type="ARBA" id="ARBA00022803"/>
    </source>
</evidence>
<dbReference type="InterPro" id="IPR039226">
    <property type="entry name" value="Ski3/TTC37"/>
</dbReference>
<keyword evidence="1" id="KW-0677">Repeat</keyword>
<protein>
    <recommendedName>
        <fullName evidence="7">Superkiller protein 3</fullName>
    </recommendedName>
</protein>
<evidence type="ECO:0000256" key="3">
    <source>
        <dbReference type="PROSITE-ProRule" id="PRU00339"/>
    </source>
</evidence>
<gene>
    <name evidence="5" type="ORF">PV09_05898</name>
</gene>
<dbReference type="Pfam" id="PF13432">
    <property type="entry name" value="TPR_16"/>
    <property type="match status" value="3"/>
</dbReference>
<evidence type="ECO:0000313" key="5">
    <source>
        <dbReference type="EMBL" id="KIW02841.1"/>
    </source>
</evidence>
<dbReference type="Pfam" id="PF18833">
    <property type="entry name" value="TPR_22"/>
    <property type="match status" value="1"/>
</dbReference>
<accession>A0A0D1XKI4</accession>
<dbReference type="SMART" id="SM00028">
    <property type="entry name" value="TPR"/>
    <property type="match status" value="11"/>
</dbReference>
<dbReference type="InterPro" id="IPR040962">
    <property type="entry name" value="TPR_22"/>
</dbReference>
<dbReference type="PROSITE" id="PS50005">
    <property type="entry name" value="TPR"/>
    <property type="match status" value="5"/>
</dbReference>
<dbReference type="VEuPathDB" id="FungiDB:PV09_05898"/>
<organism evidence="5 6">
    <name type="scientific">Verruconis gallopava</name>
    <dbReference type="NCBI Taxonomy" id="253628"/>
    <lineage>
        <taxon>Eukaryota</taxon>
        <taxon>Fungi</taxon>
        <taxon>Dikarya</taxon>
        <taxon>Ascomycota</taxon>
        <taxon>Pezizomycotina</taxon>
        <taxon>Dothideomycetes</taxon>
        <taxon>Pleosporomycetidae</taxon>
        <taxon>Venturiales</taxon>
        <taxon>Sympoventuriaceae</taxon>
        <taxon>Verruconis</taxon>
    </lineage>
</organism>
<dbReference type="SUPFAM" id="SSF48452">
    <property type="entry name" value="TPR-like"/>
    <property type="match status" value="4"/>
</dbReference>
<dbReference type="PANTHER" id="PTHR15704:SF7">
    <property type="entry name" value="SUPERKILLER COMPLEX PROTEIN 3"/>
    <property type="match status" value="1"/>
</dbReference>
<feature type="repeat" description="TPR" evidence="3">
    <location>
        <begin position="452"/>
        <end position="485"/>
    </location>
</feature>
<dbReference type="InterPro" id="IPR019734">
    <property type="entry name" value="TPR_rpt"/>
</dbReference>
<dbReference type="PANTHER" id="PTHR15704">
    <property type="entry name" value="SUPERKILLER 3 PROTEIN-RELATED"/>
    <property type="match status" value="1"/>
</dbReference>
<keyword evidence="6" id="KW-1185">Reference proteome</keyword>
<dbReference type="OrthoDB" id="421075at2759"/>
<name>A0A0D1XKI4_9PEZI</name>
<reference evidence="5 6" key="1">
    <citation type="submission" date="2015-01" db="EMBL/GenBank/DDBJ databases">
        <title>The Genome Sequence of Ochroconis gallopava CBS43764.</title>
        <authorList>
            <consortium name="The Broad Institute Genomics Platform"/>
            <person name="Cuomo C."/>
            <person name="de Hoog S."/>
            <person name="Gorbushina A."/>
            <person name="Stielow B."/>
            <person name="Teixiera M."/>
            <person name="Abouelleil A."/>
            <person name="Chapman S.B."/>
            <person name="Priest M."/>
            <person name="Young S.K."/>
            <person name="Wortman J."/>
            <person name="Nusbaum C."/>
            <person name="Birren B."/>
        </authorList>
    </citation>
    <scope>NUCLEOTIDE SEQUENCE [LARGE SCALE GENOMIC DNA]</scope>
    <source>
        <strain evidence="5 6">CBS 43764</strain>
    </source>
</reference>
<evidence type="ECO:0000313" key="6">
    <source>
        <dbReference type="Proteomes" id="UP000053259"/>
    </source>
</evidence>
<dbReference type="STRING" id="253628.A0A0D1XKI4"/>
<feature type="repeat" description="TPR" evidence="3">
    <location>
        <begin position="1194"/>
        <end position="1227"/>
    </location>
</feature>
<dbReference type="EMBL" id="KN847547">
    <property type="protein sequence ID" value="KIW02841.1"/>
    <property type="molecule type" value="Genomic_DNA"/>
</dbReference>
<dbReference type="GeneID" id="27313871"/>
<feature type="region of interest" description="Disordered" evidence="4">
    <location>
        <begin position="320"/>
        <end position="343"/>
    </location>
</feature>
<feature type="repeat" description="TPR" evidence="3">
    <location>
        <begin position="38"/>
        <end position="71"/>
    </location>
</feature>
<evidence type="ECO:0008006" key="7">
    <source>
        <dbReference type="Google" id="ProtNLM"/>
    </source>
</evidence>
<keyword evidence="2 3" id="KW-0802">TPR repeat</keyword>